<evidence type="ECO:0000313" key="21">
    <source>
        <dbReference type="EMBL" id="CAA0134481.1"/>
    </source>
</evidence>
<name>A0A5S9R939_MYCVN</name>
<sequence length="296" mass="29826">MFKPVTFAMLLATPALLLTACGSDDSAGEETPTAATSEPGGPPPGAERLTAQLATADGTEVANATFDFADGFATVTVETVAPDILSPGFHGMHIHSVGRCEPDSEPPGGGQRGDFLSAGGHFQAPGHSGHPASGDLTSLEVRSDGSARLVTTTDAFTADELLAGEKTALMIHEGSDNFANIPPRYTIDGTPGPDEETLATGDAGGRVACGVIAAAAVATTTTTTMTETTSLSPTTETETTVVVPPPATTDTETETVTPTTTTPPQVPSPPPVPEIPDVPDVPAVPNVPNVPGPGNP</sequence>
<feature type="region of interest" description="Disordered" evidence="18">
    <location>
        <begin position="222"/>
        <end position="296"/>
    </location>
</feature>
<comment type="catalytic activity">
    <reaction evidence="16 17">
        <text>2 superoxide + 2 H(+) = H2O2 + O2</text>
        <dbReference type="Rhea" id="RHEA:20696"/>
        <dbReference type="ChEBI" id="CHEBI:15378"/>
        <dbReference type="ChEBI" id="CHEBI:15379"/>
        <dbReference type="ChEBI" id="CHEBI:16240"/>
        <dbReference type="ChEBI" id="CHEBI:18421"/>
        <dbReference type="EC" id="1.15.1.1"/>
    </reaction>
</comment>
<feature type="domain" description="Superoxide dismutase copper/zinc binding" evidence="20">
    <location>
        <begin position="75"/>
        <end position="212"/>
    </location>
</feature>
<evidence type="ECO:0000256" key="11">
    <source>
        <dbReference type="ARBA" id="ARBA00023136"/>
    </source>
</evidence>
<keyword evidence="7 17" id="KW-0862">Zinc</keyword>
<feature type="compositionally biased region" description="Pro residues" evidence="18">
    <location>
        <begin position="264"/>
        <end position="276"/>
    </location>
</feature>
<organism evidence="21 22">
    <name type="scientific">Mycolicibacterium vanbaalenii</name>
    <name type="common">Mycobacterium vanbaalenii</name>
    <dbReference type="NCBI Taxonomy" id="110539"/>
    <lineage>
        <taxon>Bacteria</taxon>
        <taxon>Bacillati</taxon>
        <taxon>Actinomycetota</taxon>
        <taxon>Actinomycetes</taxon>
        <taxon>Mycobacteriales</taxon>
        <taxon>Mycobacteriaceae</taxon>
        <taxon>Mycolicibacterium</taxon>
    </lineage>
</organism>
<dbReference type="SUPFAM" id="SSF49329">
    <property type="entry name" value="Cu,Zn superoxide dismutase-like"/>
    <property type="match status" value="1"/>
</dbReference>
<evidence type="ECO:0000256" key="9">
    <source>
        <dbReference type="ARBA" id="ARBA00023002"/>
    </source>
</evidence>
<dbReference type="PROSITE" id="PS51257">
    <property type="entry name" value="PROKAR_LIPOPROTEIN"/>
    <property type="match status" value="1"/>
</dbReference>
<evidence type="ECO:0000259" key="20">
    <source>
        <dbReference type="Pfam" id="PF00080"/>
    </source>
</evidence>
<keyword evidence="6 19" id="KW-0732">Signal</keyword>
<dbReference type="InterPro" id="IPR024134">
    <property type="entry name" value="SOD_Cu/Zn_/chaperone"/>
</dbReference>
<comment type="cofactor">
    <cofactor evidence="17">
        <name>Cu cation</name>
        <dbReference type="ChEBI" id="CHEBI:23378"/>
    </cofactor>
    <text evidence="17">Binds 1 copper ion per subunit.</text>
</comment>
<evidence type="ECO:0000256" key="1">
    <source>
        <dbReference type="ARBA" id="ARBA00010457"/>
    </source>
</evidence>
<keyword evidence="12" id="KW-0564">Palmitate</keyword>
<evidence type="ECO:0000256" key="10">
    <source>
        <dbReference type="ARBA" id="ARBA00023008"/>
    </source>
</evidence>
<evidence type="ECO:0000256" key="17">
    <source>
        <dbReference type="RuleBase" id="RU000393"/>
    </source>
</evidence>
<feature type="signal peptide" evidence="19">
    <location>
        <begin position="1"/>
        <end position="20"/>
    </location>
</feature>
<accession>A0A5S9R939</accession>
<evidence type="ECO:0000256" key="4">
    <source>
        <dbReference type="ARBA" id="ARBA00022475"/>
    </source>
</evidence>
<dbReference type="PANTHER" id="PTHR10003">
    <property type="entry name" value="SUPEROXIDE DISMUTASE CU-ZN -RELATED"/>
    <property type="match status" value="1"/>
</dbReference>
<reference evidence="21 22" key="1">
    <citation type="submission" date="2019-11" db="EMBL/GenBank/DDBJ databases">
        <authorList>
            <person name="Holert J."/>
        </authorList>
    </citation>
    <scope>NUCLEOTIDE SEQUENCE [LARGE SCALE GENOMIC DNA]</scope>
    <source>
        <strain evidence="21">BC8_1</strain>
    </source>
</reference>
<feature type="region of interest" description="Disordered" evidence="18">
    <location>
        <begin position="99"/>
        <end position="137"/>
    </location>
</feature>
<feature type="compositionally biased region" description="Low complexity" evidence="18">
    <location>
        <begin position="278"/>
        <end position="287"/>
    </location>
</feature>
<evidence type="ECO:0000256" key="19">
    <source>
        <dbReference type="SAM" id="SignalP"/>
    </source>
</evidence>
<keyword evidence="4" id="KW-1003">Cell membrane</keyword>
<dbReference type="PROSITE" id="PS00332">
    <property type="entry name" value="SOD_CU_ZN_2"/>
    <property type="match status" value="1"/>
</dbReference>
<keyword evidence="14" id="KW-0449">Lipoprotein</keyword>
<dbReference type="Gene3D" id="2.60.40.200">
    <property type="entry name" value="Superoxide dismutase, copper/zinc binding domain"/>
    <property type="match status" value="1"/>
</dbReference>
<gene>
    <name evidence="21" type="primary">sodC_2</name>
    <name evidence="21" type="ORF">AELLOGFF_06361</name>
</gene>
<proteinExistence type="inferred from homology"/>
<keyword evidence="11" id="KW-0472">Membrane</keyword>
<dbReference type="InterPro" id="IPR018152">
    <property type="entry name" value="SOD_Cu/Zn_BS"/>
</dbReference>
<dbReference type="AlphaFoldDB" id="A0A5S9R939"/>
<protein>
    <recommendedName>
        <fullName evidence="3 17">Superoxide dismutase [Cu-Zn]</fullName>
        <ecNumber evidence="2 17">1.15.1.1</ecNumber>
    </recommendedName>
</protein>
<feature type="compositionally biased region" description="Low complexity" evidence="18">
    <location>
        <begin position="222"/>
        <end position="263"/>
    </location>
</feature>
<evidence type="ECO:0000256" key="6">
    <source>
        <dbReference type="ARBA" id="ARBA00022729"/>
    </source>
</evidence>
<dbReference type="Pfam" id="PF00080">
    <property type="entry name" value="Sod_Cu"/>
    <property type="match status" value="1"/>
</dbReference>
<dbReference type="InterPro" id="IPR036423">
    <property type="entry name" value="SOD-like_Cu/Zn_dom_sf"/>
</dbReference>
<evidence type="ECO:0000256" key="8">
    <source>
        <dbReference type="ARBA" id="ARBA00022862"/>
    </source>
</evidence>
<evidence type="ECO:0000256" key="5">
    <source>
        <dbReference type="ARBA" id="ARBA00022723"/>
    </source>
</evidence>
<evidence type="ECO:0000256" key="2">
    <source>
        <dbReference type="ARBA" id="ARBA00012682"/>
    </source>
</evidence>
<evidence type="ECO:0000256" key="12">
    <source>
        <dbReference type="ARBA" id="ARBA00023139"/>
    </source>
</evidence>
<comment type="similarity">
    <text evidence="1 17">Belongs to the Cu-Zn superoxide dismutase family.</text>
</comment>
<evidence type="ECO:0000256" key="7">
    <source>
        <dbReference type="ARBA" id="ARBA00022833"/>
    </source>
</evidence>
<dbReference type="GO" id="GO:0005507">
    <property type="term" value="F:copper ion binding"/>
    <property type="evidence" value="ECO:0007669"/>
    <property type="project" value="InterPro"/>
</dbReference>
<evidence type="ECO:0000256" key="18">
    <source>
        <dbReference type="SAM" id="MobiDB-lite"/>
    </source>
</evidence>
<keyword evidence="10 17" id="KW-0186">Copper</keyword>
<dbReference type="FunFam" id="2.60.40.200:FF:000012">
    <property type="entry name" value="Superoxide dismutase [Cu-Zn]"/>
    <property type="match status" value="1"/>
</dbReference>
<keyword evidence="9 17" id="KW-0560">Oxidoreductase</keyword>
<dbReference type="EMBL" id="CACSIP010000054">
    <property type="protein sequence ID" value="CAA0134481.1"/>
    <property type="molecule type" value="Genomic_DNA"/>
</dbReference>
<evidence type="ECO:0000256" key="3">
    <source>
        <dbReference type="ARBA" id="ARBA00020928"/>
    </source>
</evidence>
<evidence type="ECO:0000256" key="16">
    <source>
        <dbReference type="ARBA" id="ARBA00049204"/>
    </source>
</evidence>
<feature type="region of interest" description="Disordered" evidence="18">
    <location>
        <begin position="23"/>
        <end position="47"/>
    </location>
</feature>
<keyword evidence="5 17" id="KW-0479">Metal-binding</keyword>
<dbReference type="GO" id="GO:0004784">
    <property type="term" value="F:superoxide dismutase activity"/>
    <property type="evidence" value="ECO:0007669"/>
    <property type="project" value="UniProtKB-EC"/>
</dbReference>
<evidence type="ECO:0000256" key="13">
    <source>
        <dbReference type="ARBA" id="ARBA00023157"/>
    </source>
</evidence>
<dbReference type="NCBIfam" id="NF047631">
    <property type="entry name" value="SodCMycob"/>
    <property type="match status" value="1"/>
</dbReference>
<keyword evidence="8" id="KW-0049">Antioxidant</keyword>
<keyword evidence="22" id="KW-1185">Reference proteome</keyword>
<comment type="cofactor">
    <cofactor evidence="17">
        <name>Zn(2+)</name>
        <dbReference type="ChEBI" id="CHEBI:29105"/>
    </cofactor>
    <text evidence="17">Binds 1 zinc ion per subunit.</text>
</comment>
<dbReference type="Proteomes" id="UP000430146">
    <property type="component" value="Unassembled WGS sequence"/>
</dbReference>
<dbReference type="OrthoDB" id="9792957at2"/>
<evidence type="ECO:0000256" key="14">
    <source>
        <dbReference type="ARBA" id="ARBA00023288"/>
    </source>
</evidence>
<dbReference type="InterPro" id="IPR001424">
    <property type="entry name" value="SOD_Cu_Zn_dom"/>
</dbReference>
<dbReference type="EC" id="1.15.1.1" evidence="2 17"/>
<evidence type="ECO:0000313" key="22">
    <source>
        <dbReference type="Proteomes" id="UP000430146"/>
    </source>
</evidence>
<dbReference type="RefSeq" id="WP_159234767.1">
    <property type="nucleotide sequence ID" value="NZ_CACSIP010000054.1"/>
</dbReference>
<keyword evidence="13" id="KW-1015">Disulfide bond</keyword>
<comment type="function">
    <text evidence="15">Destroys radicals which are normally produced within the cells and which are toxic to biological systems. May play a role in favoring mycobacterial survival in phagocytes.</text>
</comment>
<feature type="chain" id="PRO_5039701512" description="Superoxide dismutase [Cu-Zn]" evidence="19">
    <location>
        <begin position="21"/>
        <end position="296"/>
    </location>
</feature>
<evidence type="ECO:0000256" key="15">
    <source>
        <dbReference type="ARBA" id="ARBA00024900"/>
    </source>
</evidence>